<dbReference type="CDD" id="cd02947">
    <property type="entry name" value="TRX_family"/>
    <property type="match status" value="1"/>
</dbReference>
<dbReference type="PRINTS" id="PR00421">
    <property type="entry name" value="THIOREDOXIN"/>
</dbReference>
<dbReference type="InterPro" id="IPR011990">
    <property type="entry name" value="TPR-like_helical_dom_sf"/>
</dbReference>
<dbReference type="Proteomes" id="UP001147700">
    <property type="component" value="Unassembled WGS sequence"/>
</dbReference>
<dbReference type="InterPro" id="IPR013766">
    <property type="entry name" value="Thioredoxin_domain"/>
</dbReference>
<dbReference type="PANTHER" id="PTHR45663:SF11">
    <property type="entry name" value="GEO12009P1"/>
    <property type="match status" value="1"/>
</dbReference>
<keyword evidence="3" id="KW-0249">Electron transport</keyword>
<sequence>MPIDATDTTFEQAVIQRSYEKPVVVDFWAEWCGPCRMLGPVIEKAVEERGDAVELVKIDTDANPRVSQQFGIQSIPAVKAFKDGKVVDEFVGALPPAQVNRFLDRIVPSEADALVADGGEANLRRALELEPTRVDAKVALARLVPREEALQLLANSTGFAAEGLAAQLRLEEDPNLAEAFAAIDRGDTETGLDTLIGAIPASTGEQREDLRRAVVGVLDDLGVEHPVAREARRKLASALY</sequence>
<dbReference type="Gene3D" id="3.40.30.10">
    <property type="entry name" value="Glutaredoxin"/>
    <property type="match status" value="1"/>
</dbReference>
<keyword evidence="2" id="KW-0813">Transport</keyword>
<organism evidence="8 9">
    <name type="scientific">Solirubrobacter deserti</name>
    <dbReference type="NCBI Taxonomy" id="2282478"/>
    <lineage>
        <taxon>Bacteria</taxon>
        <taxon>Bacillati</taxon>
        <taxon>Actinomycetota</taxon>
        <taxon>Thermoleophilia</taxon>
        <taxon>Solirubrobacterales</taxon>
        <taxon>Solirubrobacteraceae</taxon>
        <taxon>Solirubrobacter</taxon>
    </lineage>
</organism>
<dbReference type="InterPro" id="IPR005746">
    <property type="entry name" value="Thioredoxin"/>
</dbReference>
<reference evidence="8" key="1">
    <citation type="submission" date="2022-10" db="EMBL/GenBank/DDBJ databases">
        <title>The WGS of Solirubrobacter sp. CPCC 204708.</title>
        <authorList>
            <person name="Jiang Z."/>
        </authorList>
    </citation>
    <scope>NUCLEOTIDE SEQUENCE</scope>
    <source>
        <strain evidence="8">CPCC 204708</strain>
    </source>
</reference>
<dbReference type="Pfam" id="PF00085">
    <property type="entry name" value="Thioredoxin"/>
    <property type="match status" value="1"/>
</dbReference>
<feature type="domain" description="Thioredoxin" evidence="7">
    <location>
        <begin position="1"/>
        <end position="108"/>
    </location>
</feature>
<dbReference type="Pfam" id="PF14561">
    <property type="entry name" value="TPR_20"/>
    <property type="match status" value="1"/>
</dbReference>
<evidence type="ECO:0000259" key="7">
    <source>
        <dbReference type="PROSITE" id="PS51352"/>
    </source>
</evidence>
<evidence type="ECO:0000256" key="2">
    <source>
        <dbReference type="ARBA" id="ARBA00022448"/>
    </source>
</evidence>
<proteinExistence type="inferred from homology"/>
<dbReference type="SUPFAM" id="SSF52833">
    <property type="entry name" value="Thioredoxin-like"/>
    <property type="match status" value="1"/>
</dbReference>
<evidence type="ECO:0000256" key="5">
    <source>
        <dbReference type="ARBA" id="ARBA00023284"/>
    </source>
</evidence>
<dbReference type="InterPro" id="IPR036249">
    <property type="entry name" value="Thioredoxin-like_sf"/>
</dbReference>
<comment type="caution">
    <text evidence="8">The sequence shown here is derived from an EMBL/GenBank/DDBJ whole genome shotgun (WGS) entry which is preliminary data.</text>
</comment>
<keyword evidence="4" id="KW-1015">Disulfide bond</keyword>
<evidence type="ECO:0000313" key="9">
    <source>
        <dbReference type="Proteomes" id="UP001147700"/>
    </source>
</evidence>
<keyword evidence="9" id="KW-1185">Reference proteome</keyword>
<dbReference type="EMBL" id="JAPCID010000087">
    <property type="protein sequence ID" value="MDA0142395.1"/>
    <property type="molecule type" value="Genomic_DNA"/>
</dbReference>
<dbReference type="InterPro" id="IPR017937">
    <property type="entry name" value="Thioredoxin_CS"/>
</dbReference>
<dbReference type="NCBIfam" id="TIGR01068">
    <property type="entry name" value="thioredoxin"/>
    <property type="match status" value="1"/>
</dbReference>
<dbReference type="Gene3D" id="1.25.40.10">
    <property type="entry name" value="Tetratricopeptide repeat domain"/>
    <property type="match status" value="1"/>
</dbReference>
<keyword evidence="5" id="KW-0676">Redox-active center</keyword>
<dbReference type="RefSeq" id="WP_270006905.1">
    <property type="nucleotide sequence ID" value="NZ_JAPCID010000087.1"/>
</dbReference>
<evidence type="ECO:0000256" key="6">
    <source>
        <dbReference type="NCBIfam" id="TIGR01068"/>
    </source>
</evidence>
<comment type="similarity">
    <text evidence="1">Belongs to the thioredoxin family.</text>
</comment>
<dbReference type="PROSITE" id="PS00194">
    <property type="entry name" value="THIOREDOXIN_1"/>
    <property type="match status" value="1"/>
</dbReference>
<evidence type="ECO:0000256" key="3">
    <source>
        <dbReference type="ARBA" id="ARBA00022982"/>
    </source>
</evidence>
<evidence type="ECO:0000313" key="8">
    <source>
        <dbReference type="EMBL" id="MDA0142395.1"/>
    </source>
</evidence>
<evidence type="ECO:0000256" key="1">
    <source>
        <dbReference type="ARBA" id="ARBA00008987"/>
    </source>
</evidence>
<dbReference type="PROSITE" id="PS51352">
    <property type="entry name" value="THIOREDOXIN_2"/>
    <property type="match status" value="1"/>
</dbReference>
<evidence type="ECO:0000256" key="4">
    <source>
        <dbReference type="ARBA" id="ARBA00023157"/>
    </source>
</evidence>
<accession>A0ABT4RV11</accession>
<dbReference type="PANTHER" id="PTHR45663">
    <property type="entry name" value="GEO12009P1"/>
    <property type="match status" value="1"/>
</dbReference>
<gene>
    <name evidence="8" type="primary">trxA</name>
    <name evidence="8" type="ORF">OJ962_33230</name>
</gene>
<protein>
    <recommendedName>
        <fullName evidence="6">Thioredoxin</fullName>
    </recommendedName>
</protein>
<name>A0ABT4RV11_9ACTN</name>